<name>A0ABU9K3X4_9BACI</name>
<feature type="transmembrane region" description="Helical" evidence="1">
    <location>
        <begin position="81"/>
        <end position="100"/>
    </location>
</feature>
<keyword evidence="1" id="KW-0812">Transmembrane</keyword>
<dbReference type="EMBL" id="JBBYAF010000001">
    <property type="protein sequence ID" value="MEL3970794.1"/>
    <property type="molecule type" value="Genomic_DNA"/>
</dbReference>
<evidence type="ECO:0000256" key="1">
    <source>
        <dbReference type="SAM" id="Phobius"/>
    </source>
</evidence>
<dbReference type="RefSeq" id="WP_341979360.1">
    <property type="nucleotide sequence ID" value="NZ_JBBYAF010000001.1"/>
</dbReference>
<comment type="caution">
    <text evidence="2">The sequence shown here is derived from an EMBL/GenBank/DDBJ whole genome shotgun (WGS) entry which is preliminary data.</text>
</comment>
<evidence type="ECO:0000313" key="2">
    <source>
        <dbReference type="EMBL" id="MEL3970794.1"/>
    </source>
</evidence>
<dbReference type="Proteomes" id="UP001389717">
    <property type="component" value="Unassembled WGS sequence"/>
</dbReference>
<reference evidence="2 3" key="1">
    <citation type="submission" date="2024-04" db="EMBL/GenBank/DDBJ databases">
        <title>Bacillus oryzaecorticis sp. nov., a moderately halophilic bacterium isolated from rice husks.</title>
        <authorList>
            <person name="Zhu H.-S."/>
        </authorList>
    </citation>
    <scope>NUCLEOTIDE SEQUENCE [LARGE SCALE GENOMIC DNA]</scope>
    <source>
        <strain evidence="2 3">ZC255</strain>
    </source>
</reference>
<gene>
    <name evidence="2" type="ORF">AAEO50_00740</name>
</gene>
<keyword evidence="1" id="KW-0472">Membrane</keyword>
<keyword evidence="3" id="KW-1185">Reference proteome</keyword>
<evidence type="ECO:0000313" key="3">
    <source>
        <dbReference type="Proteomes" id="UP001389717"/>
    </source>
</evidence>
<protein>
    <submittedName>
        <fullName evidence="2">Uncharacterized protein</fullName>
    </submittedName>
</protein>
<sequence length="131" mass="14793">MKKKFIVLGLSIAAAAPLSAILLVLSDIILKGEEYSLAMIAGSIMTITLYEIVIYLVVGIPVTLIIDFIKKRMINNKTRDYLVTVALYFIPALLVTYLLLDGITVENLTFVLIPVYVYMHFVYFSEKKFVH</sequence>
<feature type="transmembrane region" description="Helical" evidence="1">
    <location>
        <begin position="36"/>
        <end position="69"/>
    </location>
</feature>
<organism evidence="2 3">
    <name type="scientific">Rossellomorea oryzaecorticis</name>
    <dbReference type="NCBI Taxonomy" id="1396505"/>
    <lineage>
        <taxon>Bacteria</taxon>
        <taxon>Bacillati</taxon>
        <taxon>Bacillota</taxon>
        <taxon>Bacilli</taxon>
        <taxon>Bacillales</taxon>
        <taxon>Bacillaceae</taxon>
        <taxon>Rossellomorea</taxon>
    </lineage>
</organism>
<proteinExistence type="predicted"/>
<feature type="transmembrane region" description="Helical" evidence="1">
    <location>
        <begin position="106"/>
        <end position="124"/>
    </location>
</feature>
<accession>A0ABU9K3X4</accession>
<keyword evidence="1" id="KW-1133">Transmembrane helix</keyword>